<evidence type="ECO:0000256" key="3">
    <source>
        <dbReference type="ARBA" id="ARBA00009578"/>
    </source>
</evidence>
<feature type="transmembrane region" description="Helical" evidence="19">
    <location>
        <begin position="808"/>
        <end position="830"/>
    </location>
</feature>
<dbReference type="InterPro" id="IPR023615">
    <property type="entry name" value="Cyt_c_Oxase_su1_BS"/>
</dbReference>
<feature type="transmembrane region" description="Helical" evidence="19">
    <location>
        <begin position="653"/>
        <end position="676"/>
    </location>
</feature>
<dbReference type="PROSITE" id="PS00077">
    <property type="entry name" value="COX1_CUB"/>
    <property type="match status" value="1"/>
</dbReference>
<dbReference type="InterPro" id="IPR023616">
    <property type="entry name" value="Cyt_c_oxase-like_su1_dom"/>
</dbReference>
<comment type="catalytic activity">
    <reaction evidence="17">
        <text>4 Fe(II)-[cytochrome c] + O2 + 8 H(+)(in) = 4 Fe(III)-[cytochrome c] + 2 H2O + 4 H(+)(out)</text>
        <dbReference type="Rhea" id="RHEA:11436"/>
        <dbReference type="Rhea" id="RHEA-COMP:10350"/>
        <dbReference type="Rhea" id="RHEA-COMP:14399"/>
        <dbReference type="ChEBI" id="CHEBI:15377"/>
        <dbReference type="ChEBI" id="CHEBI:15378"/>
        <dbReference type="ChEBI" id="CHEBI:15379"/>
        <dbReference type="ChEBI" id="CHEBI:29033"/>
        <dbReference type="ChEBI" id="CHEBI:29034"/>
        <dbReference type="EC" id="7.1.1.9"/>
    </reaction>
</comment>
<dbReference type="GO" id="GO:0046872">
    <property type="term" value="F:metal ion binding"/>
    <property type="evidence" value="ECO:0007669"/>
    <property type="project" value="UniProtKB-KW"/>
</dbReference>
<feature type="transmembrane region" description="Helical" evidence="19">
    <location>
        <begin position="424"/>
        <end position="446"/>
    </location>
</feature>
<evidence type="ECO:0000256" key="9">
    <source>
        <dbReference type="ARBA" id="ARBA00022692"/>
    </source>
</evidence>
<dbReference type="STRING" id="455.Ljam_0030"/>
<feature type="domain" description="Cytochrome oxidase subunit I profile" evidence="21">
    <location>
        <begin position="9"/>
        <end position="529"/>
    </location>
</feature>
<dbReference type="EC" id="7.1.1.9" evidence="4"/>
<evidence type="ECO:0000313" key="22">
    <source>
        <dbReference type="EMBL" id="KTD13240.1"/>
    </source>
</evidence>
<keyword evidence="13 19" id="KW-1133">Transmembrane helix</keyword>
<feature type="transmembrane region" description="Helical" evidence="19">
    <location>
        <begin position="285"/>
        <end position="306"/>
    </location>
</feature>
<dbReference type="CDD" id="cd01662">
    <property type="entry name" value="Ubiquinol_Oxidase_I"/>
    <property type="match status" value="1"/>
</dbReference>
<dbReference type="PROSITE" id="PS50855">
    <property type="entry name" value="COX1"/>
    <property type="match status" value="1"/>
</dbReference>
<evidence type="ECO:0000256" key="12">
    <source>
        <dbReference type="ARBA" id="ARBA00022982"/>
    </source>
</evidence>
<feature type="transmembrane region" description="Helical" evidence="19">
    <location>
        <begin position="762"/>
        <end position="787"/>
    </location>
</feature>
<keyword evidence="9 18" id="KW-0812">Transmembrane</keyword>
<dbReference type="UniPathway" id="UPA00705"/>
<evidence type="ECO:0000256" key="8">
    <source>
        <dbReference type="ARBA" id="ARBA00022660"/>
    </source>
</evidence>
<evidence type="ECO:0000256" key="7">
    <source>
        <dbReference type="ARBA" id="ARBA00022617"/>
    </source>
</evidence>
<dbReference type="PATRIC" id="fig|455.5.peg.32"/>
<dbReference type="Gene3D" id="1.20.210.10">
    <property type="entry name" value="Cytochrome c oxidase-like, subunit I domain"/>
    <property type="match status" value="1"/>
</dbReference>
<evidence type="ECO:0000256" key="16">
    <source>
        <dbReference type="ARBA" id="ARBA00023136"/>
    </source>
</evidence>
<keyword evidence="16 19" id="KW-0472">Membrane</keyword>
<feature type="transmembrane region" description="Helical" evidence="19">
    <location>
        <begin position="353"/>
        <end position="376"/>
    </location>
</feature>
<feature type="domain" description="Heme-copper oxidase subunit III family profile" evidence="20">
    <location>
        <begin position="571"/>
        <end position="828"/>
    </location>
</feature>
<feature type="transmembrane region" description="Helical" evidence="19">
    <location>
        <begin position="259"/>
        <end position="278"/>
    </location>
</feature>
<evidence type="ECO:0000256" key="14">
    <source>
        <dbReference type="ARBA" id="ARBA00023004"/>
    </source>
</evidence>
<dbReference type="Pfam" id="PF00115">
    <property type="entry name" value="COX1"/>
    <property type="match status" value="1"/>
</dbReference>
<dbReference type="NCBIfam" id="TIGR02891">
    <property type="entry name" value="CtaD_CoxA"/>
    <property type="match status" value="1"/>
</dbReference>
<dbReference type="SUPFAM" id="SSF81442">
    <property type="entry name" value="Cytochrome c oxidase subunit I-like"/>
    <property type="match status" value="1"/>
</dbReference>
<feature type="transmembrane region" description="Helical" evidence="19">
    <location>
        <begin position="109"/>
        <end position="134"/>
    </location>
</feature>
<evidence type="ECO:0000256" key="17">
    <source>
        <dbReference type="ARBA" id="ARBA00047816"/>
    </source>
</evidence>
<feature type="transmembrane region" description="Helical" evidence="19">
    <location>
        <begin position="466"/>
        <end position="491"/>
    </location>
</feature>
<evidence type="ECO:0000256" key="15">
    <source>
        <dbReference type="ARBA" id="ARBA00023008"/>
    </source>
</evidence>
<dbReference type="GO" id="GO:0015990">
    <property type="term" value="P:electron transport coupled proton transport"/>
    <property type="evidence" value="ECO:0007669"/>
    <property type="project" value="InterPro"/>
</dbReference>
<keyword evidence="8 18" id="KW-0679">Respiratory chain</keyword>
<dbReference type="InterPro" id="IPR036927">
    <property type="entry name" value="Cyt_c_oxase-like_su1_sf"/>
</dbReference>
<dbReference type="PANTHER" id="PTHR10422:SF35">
    <property type="entry name" value="CYTOCHROME BO(3) UBIQUINOL OXIDASE SUBUNIT 1"/>
    <property type="match status" value="1"/>
</dbReference>
<reference evidence="22 23" key="1">
    <citation type="submission" date="2015-11" db="EMBL/GenBank/DDBJ databases">
        <title>Genomic analysis of 38 Legionella species identifies large and diverse effector repertoires.</title>
        <authorList>
            <person name="Burstein D."/>
            <person name="Amaro F."/>
            <person name="Zusman T."/>
            <person name="Lifshitz Z."/>
            <person name="Cohen O."/>
            <person name="Gilbert J.A."/>
            <person name="Pupko T."/>
            <person name="Shuman H.A."/>
            <person name="Segal G."/>
        </authorList>
    </citation>
    <scope>NUCLEOTIDE SEQUENCE [LARGE SCALE GENOMIC DNA]</scope>
    <source>
        <strain evidence="22 23">JA-26-G1-E2</strain>
    </source>
</reference>
<evidence type="ECO:0000256" key="5">
    <source>
        <dbReference type="ARBA" id="ARBA00022448"/>
    </source>
</evidence>
<dbReference type="PROSITE" id="PS50253">
    <property type="entry name" value="COX3"/>
    <property type="match status" value="1"/>
</dbReference>
<protein>
    <recommendedName>
        <fullName evidence="4">cytochrome-c oxidase</fullName>
        <ecNumber evidence="4">7.1.1.9</ecNumber>
    </recommendedName>
</protein>
<comment type="caution">
    <text evidence="22">The sequence shown here is derived from an EMBL/GenBank/DDBJ whole genome shotgun (WGS) entry which is preliminary data.</text>
</comment>
<feature type="transmembrane region" description="Helical" evidence="19">
    <location>
        <begin position="696"/>
        <end position="714"/>
    </location>
</feature>
<dbReference type="GO" id="GO:0004129">
    <property type="term" value="F:cytochrome-c oxidase activity"/>
    <property type="evidence" value="ECO:0007669"/>
    <property type="project" value="UniProtKB-EC"/>
</dbReference>
<feature type="transmembrane region" description="Helical" evidence="19">
    <location>
        <begin position="582"/>
        <end position="600"/>
    </location>
</feature>
<keyword evidence="5 18" id="KW-0813">Transport</keyword>
<feature type="transmembrane region" description="Helical" evidence="19">
    <location>
        <begin position="726"/>
        <end position="750"/>
    </location>
</feature>
<dbReference type="InterPro" id="IPR000883">
    <property type="entry name" value="Cyt_C_Oxase_1"/>
</dbReference>
<evidence type="ECO:0000256" key="19">
    <source>
        <dbReference type="SAM" id="Phobius"/>
    </source>
</evidence>
<feature type="transmembrane region" description="Helical" evidence="19">
    <location>
        <begin position="74"/>
        <end position="97"/>
    </location>
</feature>
<evidence type="ECO:0000259" key="20">
    <source>
        <dbReference type="PROSITE" id="PS50253"/>
    </source>
</evidence>
<dbReference type="PRINTS" id="PR01165">
    <property type="entry name" value="CYCOXIDASEI"/>
</dbReference>
<keyword evidence="15" id="KW-0186">Copper</keyword>
<name>A0A0W0UZH4_9GAMM</name>
<feature type="transmembrane region" description="Helical" evidence="19">
    <location>
        <begin position="606"/>
        <end position="622"/>
    </location>
</feature>
<dbReference type="GO" id="GO:0022904">
    <property type="term" value="P:respiratory electron transport chain"/>
    <property type="evidence" value="ECO:0007669"/>
    <property type="project" value="TreeGrafter"/>
</dbReference>
<evidence type="ECO:0000256" key="11">
    <source>
        <dbReference type="ARBA" id="ARBA00022967"/>
    </source>
</evidence>
<evidence type="ECO:0000256" key="4">
    <source>
        <dbReference type="ARBA" id="ARBA00012949"/>
    </source>
</evidence>
<dbReference type="RefSeq" id="WP_058448118.1">
    <property type="nucleotide sequence ID" value="NZ_CAAAJF010000003.1"/>
</dbReference>
<comment type="pathway">
    <text evidence="2">Energy metabolism; oxidative phosphorylation.</text>
</comment>
<feature type="transmembrane region" description="Helical" evidence="19">
    <location>
        <begin position="32"/>
        <end position="54"/>
    </location>
</feature>
<dbReference type="InterPro" id="IPR000298">
    <property type="entry name" value="Cyt_c_oxidase-like_su3"/>
</dbReference>
<keyword evidence="7 18" id="KW-0349">Heme</keyword>
<organism evidence="22 23">
    <name type="scientific">Legionella jamestowniensis</name>
    <dbReference type="NCBI Taxonomy" id="455"/>
    <lineage>
        <taxon>Bacteria</taxon>
        <taxon>Pseudomonadati</taxon>
        <taxon>Pseudomonadota</taxon>
        <taxon>Gammaproteobacteria</taxon>
        <taxon>Legionellales</taxon>
        <taxon>Legionellaceae</taxon>
        <taxon>Legionella</taxon>
    </lineage>
</organism>
<keyword evidence="14" id="KW-0408">Iron</keyword>
<dbReference type="GO" id="GO:0005886">
    <property type="term" value="C:plasma membrane"/>
    <property type="evidence" value="ECO:0007669"/>
    <property type="project" value="UniProtKB-SubCell"/>
</dbReference>
<evidence type="ECO:0000256" key="6">
    <source>
        <dbReference type="ARBA" id="ARBA00022475"/>
    </source>
</evidence>
<gene>
    <name evidence="22" type="primary">coxA_1</name>
    <name evidence="22" type="ORF">Ljam_0030</name>
</gene>
<feature type="transmembrane region" description="Helical" evidence="19">
    <location>
        <begin position="318"/>
        <end position="341"/>
    </location>
</feature>
<dbReference type="InterPro" id="IPR014241">
    <property type="entry name" value="Cyt_c_oxidase_su1_bac"/>
</dbReference>
<comment type="subcellular location">
    <subcellularLocation>
        <location evidence="1">Cell membrane</location>
        <topology evidence="1">Multi-pass membrane protein</topology>
    </subcellularLocation>
</comment>
<evidence type="ECO:0000256" key="13">
    <source>
        <dbReference type="ARBA" id="ARBA00022989"/>
    </source>
</evidence>
<feature type="transmembrane region" description="Helical" evidence="19">
    <location>
        <begin position="197"/>
        <end position="225"/>
    </location>
</feature>
<evidence type="ECO:0000256" key="10">
    <source>
        <dbReference type="ARBA" id="ARBA00022723"/>
    </source>
</evidence>
<evidence type="ECO:0000256" key="1">
    <source>
        <dbReference type="ARBA" id="ARBA00004651"/>
    </source>
</evidence>
<evidence type="ECO:0000259" key="21">
    <source>
        <dbReference type="PROSITE" id="PS50855"/>
    </source>
</evidence>
<accession>A0A0W0UZH4</accession>
<feature type="transmembrane region" description="Helical" evidence="19">
    <location>
        <begin position="388"/>
        <end position="412"/>
    </location>
</feature>
<dbReference type="OrthoDB" id="9803294at2"/>
<keyword evidence="12 18" id="KW-0249">Electron transport</keyword>
<dbReference type="GO" id="GO:0006119">
    <property type="term" value="P:oxidative phosphorylation"/>
    <property type="evidence" value="ECO:0007669"/>
    <property type="project" value="UniProtKB-UniPathway"/>
</dbReference>
<dbReference type="GO" id="GO:0020037">
    <property type="term" value="F:heme binding"/>
    <property type="evidence" value="ECO:0007669"/>
    <property type="project" value="InterPro"/>
</dbReference>
<comment type="similarity">
    <text evidence="3 18">Belongs to the heme-copper respiratory oxidase family.</text>
</comment>
<dbReference type="Proteomes" id="UP000054715">
    <property type="component" value="Unassembled WGS sequence"/>
</dbReference>
<evidence type="ECO:0000256" key="18">
    <source>
        <dbReference type="RuleBase" id="RU000370"/>
    </source>
</evidence>
<evidence type="ECO:0000256" key="2">
    <source>
        <dbReference type="ARBA" id="ARBA00004673"/>
    </source>
</evidence>
<keyword evidence="6" id="KW-1003">Cell membrane</keyword>
<proteinExistence type="inferred from homology"/>
<evidence type="ECO:0000313" key="23">
    <source>
        <dbReference type="Proteomes" id="UP000054715"/>
    </source>
</evidence>
<feature type="transmembrane region" description="Helical" evidence="19">
    <location>
        <begin position="161"/>
        <end position="185"/>
    </location>
</feature>
<sequence length="832" mass="93608">MKNKNDKHESLNAVWGNPPGWRALTIVNHTTIGIRFMITAGVFFIIGGLLAMIIRTQLALPEQHIVAPEIYNQLFTMHGTIMMFLFAVPMMEGLAIYLVPKMLGARDLVFPRVSALGYFCFLFGGLILISSLLLEIAPDTGWFMYPPLTGSLYSPGKNADFWLLGVTFVEISAMVTGIELVVSIIRTRTANMALNQMPLYCWYILVMALMIVFGFPPLILGSILLEVERALGFPFFDVHRGGDPVLWQHLFWLFGHPEVYIIFLPAVGIVSTLIPVFARRAMIGYRWIVLAIIMMGFISFGVWVHHMFTVGIPKLAQAFFSMASMLVAIPTGIQLFAWLATLLLGRPVFHIPMLWIGGFLVTFVIGGLTGVMLALVPFDWQVHDTHFVVAHLHYVVIGSMFFPLVAGLYYWMPHFSGRMPSERLAKWGFWLTFAGFNITFLGMHWTGLLGMPRRIYTYEAGLGWNLLNLISSVGSFLFAAGIAMVLLDIIIHFRFGRPSPSNPWQADTLEWATDMPPTPYNFISLPECSSRHPLWDDPDLPRNIAEGKYALSVATHGRRETLGIEPLTGRVREVIHLPGNTWLPFIASVLLAIICITLLIKTYAFSGISLLVLLAILLRWAWENGAHPKAAPDAKVMPGDPPLHSRTFDGPGLWGMGISLLANAALFMSLLFGWYYLWTVAPQWQAPKTVQFSSSLFFFGGLILTWATIWFYRVTQRVRRYKIKFLQANFWGISLLGLLQTGITLWVLLFSNIHPTQTSHDAVLTLLFLYQIIHSALSVIMTIVLAMRVACGYIGEEALYEPIVVEQWWMYTLVTFWVIFVSVVLFPLALGA</sequence>
<keyword evidence="11" id="KW-1278">Translocase</keyword>
<dbReference type="AlphaFoldDB" id="A0A0W0UZH4"/>
<dbReference type="EMBL" id="LNYG01000001">
    <property type="protein sequence ID" value="KTD13240.1"/>
    <property type="molecule type" value="Genomic_DNA"/>
</dbReference>
<dbReference type="PANTHER" id="PTHR10422">
    <property type="entry name" value="CYTOCHROME C OXIDASE SUBUNIT 1"/>
    <property type="match status" value="1"/>
</dbReference>
<keyword evidence="10" id="KW-0479">Metal-binding</keyword>